<dbReference type="AlphaFoldDB" id="A0A2C9WJJ3"/>
<evidence type="ECO:0000313" key="1">
    <source>
        <dbReference type="EMBL" id="OAY60297.1"/>
    </source>
</evidence>
<reference evidence="1" key="1">
    <citation type="submission" date="2016-02" db="EMBL/GenBank/DDBJ databases">
        <title>WGS assembly of Manihot esculenta.</title>
        <authorList>
            <person name="Bredeson J.V."/>
            <person name="Prochnik S.E."/>
            <person name="Lyons J.B."/>
            <person name="Schmutz J."/>
            <person name="Grimwood J."/>
            <person name="Vrebalov J."/>
            <person name="Bart R.S."/>
            <person name="Amuge T."/>
            <person name="Ferguson M.E."/>
            <person name="Green R."/>
            <person name="Putnam N."/>
            <person name="Stites J."/>
            <person name="Rounsley S."/>
            <person name="Rokhsar D.S."/>
        </authorList>
    </citation>
    <scope>NUCLEOTIDE SEQUENCE [LARGE SCALE GENOMIC DNA]</scope>
    <source>
        <tissue evidence="1">Leaf</tissue>
    </source>
</reference>
<sequence>METDKYSPGGDRKYVGEWVARDASSCIRWSEEFSAHVRPSRALASLAKPQARVT</sequence>
<name>A0A2C9WJJ3_MANES</name>
<dbReference type="EMBL" id="CM004387">
    <property type="protein sequence ID" value="OAY60297.1"/>
    <property type="molecule type" value="Genomic_DNA"/>
</dbReference>
<accession>A0A2C9WJJ3</accession>
<organism evidence="1">
    <name type="scientific">Manihot esculenta</name>
    <name type="common">Cassava</name>
    <name type="synonym">Jatropha manihot</name>
    <dbReference type="NCBI Taxonomy" id="3983"/>
    <lineage>
        <taxon>Eukaryota</taxon>
        <taxon>Viridiplantae</taxon>
        <taxon>Streptophyta</taxon>
        <taxon>Embryophyta</taxon>
        <taxon>Tracheophyta</taxon>
        <taxon>Spermatophyta</taxon>
        <taxon>Magnoliopsida</taxon>
        <taxon>eudicotyledons</taxon>
        <taxon>Gunneridae</taxon>
        <taxon>Pentapetalae</taxon>
        <taxon>rosids</taxon>
        <taxon>fabids</taxon>
        <taxon>Malpighiales</taxon>
        <taxon>Euphorbiaceae</taxon>
        <taxon>Crotonoideae</taxon>
        <taxon>Manihoteae</taxon>
        <taxon>Manihot</taxon>
    </lineage>
</organism>
<gene>
    <name evidence="1" type="ORF">MANES_01G101800</name>
</gene>
<protein>
    <submittedName>
        <fullName evidence="1">Uncharacterized protein</fullName>
    </submittedName>
</protein>
<proteinExistence type="predicted"/>